<feature type="domain" description="TonB-dependent receptor-like beta-barrel" evidence="13">
    <location>
        <begin position="264"/>
        <end position="683"/>
    </location>
</feature>
<dbReference type="GO" id="GO:0015344">
    <property type="term" value="F:siderophore uptake transmembrane transporter activity"/>
    <property type="evidence" value="ECO:0007669"/>
    <property type="project" value="TreeGrafter"/>
</dbReference>
<dbReference type="Pfam" id="PF07715">
    <property type="entry name" value="Plug"/>
    <property type="match status" value="1"/>
</dbReference>
<evidence type="ECO:0000313" key="15">
    <source>
        <dbReference type="EMBL" id="TGX50297.1"/>
    </source>
</evidence>
<dbReference type="OrthoDB" id="9760333at2"/>
<keyword evidence="5 10" id="KW-0812">Transmembrane</keyword>
<evidence type="ECO:0000256" key="11">
    <source>
        <dbReference type="RuleBase" id="RU003357"/>
    </source>
</evidence>
<dbReference type="InterPro" id="IPR010105">
    <property type="entry name" value="TonB_sidphr_rcpt"/>
</dbReference>
<dbReference type="Gene3D" id="2.40.170.20">
    <property type="entry name" value="TonB-dependent receptor, beta-barrel domain"/>
    <property type="match status" value="1"/>
</dbReference>
<keyword evidence="9 10" id="KW-0998">Cell outer membrane</keyword>
<evidence type="ECO:0000256" key="8">
    <source>
        <dbReference type="ARBA" id="ARBA00023170"/>
    </source>
</evidence>
<keyword evidence="7 10" id="KW-0472">Membrane</keyword>
<comment type="caution">
    <text evidence="15">The sequence shown here is derived from an EMBL/GenBank/DDBJ whole genome shotgun (WGS) entry which is preliminary data.</text>
</comment>
<dbReference type="PANTHER" id="PTHR32552">
    <property type="entry name" value="FERRICHROME IRON RECEPTOR-RELATED"/>
    <property type="match status" value="1"/>
</dbReference>
<dbReference type="InterPro" id="IPR039426">
    <property type="entry name" value="TonB-dep_rcpt-like"/>
</dbReference>
<dbReference type="GO" id="GO:0015891">
    <property type="term" value="P:siderophore transport"/>
    <property type="evidence" value="ECO:0007669"/>
    <property type="project" value="InterPro"/>
</dbReference>
<keyword evidence="3 10" id="KW-0813">Transport</keyword>
<dbReference type="SUPFAM" id="SSF56935">
    <property type="entry name" value="Porins"/>
    <property type="match status" value="1"/>
</dbReference>
<keyword evidence="16" id="KW-1185">Reference proteome</keyword>
<dbReference type="PANTHER" id="PTHR32552:SF74">
    <property type="entry name" value="HYDROXAMATE SIDEROPHORE RECEPTOR FHUE"/>
    <property type="match status" value="1"/>
</dbReference>
<evidence type="ECO:0000256" key="5">
    <source>
        <dbReference type="ARBA" id="ARBA00022692"/>
    </source>
</evidence>
<name>A0A4S1X530_9SPHN</name>
<dbReference type="InterPro" id="IPR036942">
    <property type="entry name" value="Beta-barrel_TonB_sf"/>
</dbReference>
<keyword evidence="8 15" id="KW-0675">Receptor</keyword>
<proteinExistence type="inferred from homology"/>
<dbReference type="GO" id="GO:0038023">
    <property type="term" value="F:signaling receptor activity"/>
    <property type="evidence" value="ECO:0007669"/>
    <property type="project" value="InterPro"/>
</dbReference>
<evidence type="ECO:0000256" key="3">
    <source>
        <dbReference type="ARBA" id="ARBA00022448"/>
    </source>
</evidence>
<evidence type="ECO:0000256" key="6">
    <source>
        <dbReference type="ARBA" id="ARBA00023077"/>
    </source>
</evidence>
<dbReference type="CDD" id="cd01347">
    <property type="entry name" value="ligand_gated_channel"/>
    <property type="match status" value="1"/>
</dbReference>
<keyword evidence="6 11" id="KW-0798">TonB box</keyword>
<keyword evidence="4 10" id="KW-1134">Transmembrane beta strand</keyword>
<gene>
    <name evidence="15" type="ORF">E5A73_17930</name>
</gene>
<evidence type="ECO:0000256" key="4">
    <source>
        <dbReference type="ARBA" id="ARBA00022452"/>
    </source>
</evidence>
<dbReference type="Pfam" id="PF00593">
    <property type="entry name" value="TonB_dep_Rec_b-barrel"/>
    <property type="match status" value="1"/>
</dbReference>
<dbReference type="Proteomes" id="UP000306147">
    <property type="component" value="Unassembled WGS sequence"/>
</dbReference>
<reference evidence="15 16" key="1">
    <citation type="submission" date="2019-04" db="EMBL/GenBank/DDBJ databases">
        <title>Sphingomonas psychrotolerans sp. nov., isolated from soil in the Tianshan Mountains, Xinjiang, China.</title>
        <authorList>
            <person name="Luo Y."/>
            <person name="Sheng H."/>
        </authorList>
    </citation>
    <scope>NUCLEOTIDE SEQUENCE [LARGE SCALE GENOMIC DNA]</scope>
    <source>
        <strain evidence="15 16">ZFGT-11</strain>
    </source>
</reference>
<protein>
    <submittedName>
        <fullName evidence="15">TonB-dependent siderophore receptor</fullName>
    </submittedName>
</protein>
<evidence type="ECO:0000259" key="14">
    <source>
        <dbReference type="Pfam" id="PF07715"/>
    </source>
</evidence>
<feature type="chain" id="PRO_5020890726" evidence="12">
    <location>
        <begin position="25"/>
        <end position="713"/>
    </location>
</feature>
<dbReference type="AlphaFoldDB" id="A0A4S1X530"/>
<dbReference type="InterPro" id="IPR012910">
    <property type="entry name" value="Plug_dom"/>
</dbReference>
<dbReference type="InterPro" id="IPR037066">
    <property type="entry name" value="Plug_dom_sf"/>
</dbReference>
<dbReference type="GO" id="GO:0009279">
    <property type="term" value="C:cell outer membrane"/>
    <property type="evidence" value="ECO:0007669"/>
    <property type="project" value="UniProtKB-SubCell"/>
</dbReference>
<dbReference type="Gene3D" id="2.170.130.10">
    <property type="entry name" value="TonB-dependent receptor, plug domain"/>
    <property type="match status" value="1"/>
</dbReference>
<feature type="domain" description="TonB-dependent receptor plug" evidence="14">
    <location>
        <begin position="64"/>
        <end position="162"/>
    </location>
</feature>
<evidence type="ECO:0000256" key="12">
    <source>
        <dbReference type="SAM" id="SignalP"/>
    </source>
</evidence>
<comment type="subcellular location">
    <subcellularLocation>
        <location evidence="1 10">Cell outer membrane</location>
        <topology evidence="1 10">Multi-pass membrane protein</topology>
    </subcellularLocation>
</comment>
<accession>A0A4S1X530</accession>
<dbReference type="InterPro" id="IPR000531">
    <property type="entry name" value="Beta-barrel_TonB"/>
</dbReference>
<sequence length="713" mass="78150">MKLAPRQLLLASTLLAVAPASTLAAVANPDPAASDEQDQAKGEIVVTGTIERQSSSATGLALTPRETPQSVTIIDRQRIEDFALTNINDLLDQTVGINVERVETDRTYFNSRGFDVSNFQVDGIGLPLFWGIQFGELDTALFDRVETVRGANAIMTGIGNPSATINYVRKRPVDGFQADATVQAGSWGKWRGEADVSIPLGDTVAARLTYAHEERDTHLDYNHVNRDVFGAVISWDVTPQLKLTAGYSQQDNDADGVMWGALPLTYSDGTRIGLPVSASTSADWTYWNVNDQSAFAEIGYQLGGGWSVKGVFTYKRFEENAKLLYAFGYPDKATGLGVEGSSGIYPSIYDQYLGDFYASGPVKLFGREHQLAFGVSTARSDALEYEDFSNDAIVYPPVEDWGKGLIPEPSYGNEYLAADYSDRLTRVYGAAHLNFADNLKAVVGASAMWIKSTGYSYDTDQSRKNNKVSPYLGLLFDLTKNVTLYASYTDIFNPQVEVDSDNRKLDPAQGSSLEGGIKSTWFDGRLYATASLFRAKQKGLALFSGVFTDPDGPGKVGNSFYEGVDTSSKGFELEVAGRITDNWSLSGGYTGFEVEDEAGERTRIWIPRKTLKLATTWVEPRLNDLKLGAQLRWQNDIHYVDTGVQDVGGNDVVLKQKGYAVVDLMAGIRLFDRVRATANVRNVTNHKYLASLMWGQAYYAAPRSATLSLSIAY</sequence>
<evidence type="ECO:0000259" key="13">
    <source>
        <dbReference type="Pfam" id="PF00593"/>
    </source>
</evidence>
<evidence type="ECO:0000256" key="10">
    <source>
        <dbReference type="PROSITE-ProRule" id="PRU01360"/>
    </source>
</evidence>
<organism evidence="15 16">
    <name type="scientific">Sphingomonas gei</name>
    <dbReference type="NCBI Taxonomy" id="1395960"/>
    <lineage>
        <taxon>Bacteria</taxon>
        <taxon>Pseudomonadati</taxon>
        <taxon>Pseudomonadota</taxon>
        <taxon>Alphaproteobacteria</taxon>
        <taxon>Sphingomonadales</taxon>
        <taxon>Sphingomonadaceae</taxon>
        <taxon>Sphingomonas</taxon>
    </lineage>
</organism>
<keyword evidence="12" id="KW-0732">Signal</keyword>
<dbReference type="PROSITE" id="PS52016">
    <property type="entry name" value="TONB_DEPENDENT_REC_3"/>
    <property type="match status" value="1"/>
</dbReference>
<dbReference type="NCBIfam" id="TIGR01783">
    <property type="entry name" value="TonB-siderophor"/>
    <property type="match status" value="1"/>
</dbReference>
<comment type="similarity">
    <text evidence="2 10 11">Belongs to the TonB-dependent receptor family.</text>
</comment>
<evidence type="ECO:0000313" key="16">
    <source>
        <dbReference type="Proteomes" id="UP000306147"/>
    </source>
</evidence>
<evidence type="ECO:0000256" key="9">
    <source>
        <dbReference type="ARBA" id="ARBA00023237"/>
    </source>
</evidence>
<evidence type="ECO:0000256" key="2">
    <source>
        <dbReference type="ARBA" id="ARBA00009810"/>
    </source>
</evidence>
<dbReference type="RefSeq" id="WP_135965213.1">
    <property type="nucleotide sequence ID" value="NZ_SRXT01000007.1"/>
</dbReference>
<feature type="signal peptide" evidence="12">
    <location>
        <begin position="1"/>
        <end position="24"/>
    </location>
</feature>
<evidence type="ECO:0000256" key="7">
    <source>
        <dbReference type="ARBA" id="ARBA00023136"/>
    </source>
</evidence>
<evidence type="ECO:0000256" key="1">
    <source>
        <dbReference type="ARBA" id="ARBA00004571"/>
    </source>
</evidence>
<dbReference type="EMBL" id="SRXT01000007">
    <property type="protein sequence ID" value="TGX50297.1"/>
    <property type="molecule type" value="Genomic_DNA"/>
</dbReference>